<evidence type="ECO:0008006" key="3">
    <source>
        <dbReference type="Google" id="ProtNLM"/>
    </source>
</evidence>
<dbReference type="Proteomes" id="UP000287651">
    <property type="component" value="Unassembled WGS sequence"/>
</dbReference>
<dbReference type="EMBL" id="AMZH03017810">
    <property type="protein sequence ID" value="RRT42484.1"/>
    <property type="molecule type" value="Genomic_DNA"/>
</dbReference>
<accession>A0A426XSQ4</accession>
<evidence type="ECO:0000313" key="1">
    <source>
        <dbReference type="EMBL" id="RRT42484.1"/>
    </source>
</evidence>
<sequence>MILRRWAPNVRLELDSLQSIPIWVSFHIVRVWAKSSFDRFFMHRLKNLKFKSFPTYLPVEFRSFFRVPSQKFEKLAIPDVLAHGKPYEHGFTKKHDSHKLCA</sequence>
<comment type="caution">
    <text evidence="1">The sequence shown here is derived from an EMBL/GenBank/DDBJ whole genome shotgun (WGS) entry which is preliminary data.</text>
</comment>
<organism evidence="1 2">
    <name type="scientific">Ensete ventricosum</name>
    <name type="common">Abyssinian banana</name>
    <name type="synonym">Musa ensete</name>
    <dbReference type="NCBI Taxonomy" id="4639"/>
    <lineage>
        <taxon>Eukaryota</taxon>
        <taxon>Viridiplantae</taxon>
        <taxon>Streptophyta</taxon>
        <taxon>Embryophyta</taxon>
        <taxon>Tracheophyta</taxon>
        <taxon>Spermatophyta</taxon>
        <taxon>Magnoliopsida</taxon>
        <taxon>Liliopsida</taxon>
        <taxon>Zingiberales</taxon>
        <taxon>Musaceae</taxon>
        <taxon>Ensete</taxon>
    </lineage>
</organism>
<name>A0A426XSQ4_ENSVE</name>
<protein>
    <recommendedName>
        <fullName evidence="3">DUF4283 domain-containing protein</fullName>
    </recommendedName>
</protein>
<evidence type="ECO:0000313" key="2">
    <source>
        <dbReference type="Proteomes" id="UP000287651"/>
    </source>
</evidence>
<dbReference type="AlphaFoldDB" id="A0A426XSQ4"/>
<gene>
    <name evidence="1" type="ORF">B296_00031381</name>
</gene>
<reference evidence="1 2" key="1">
    <citation type="journal article" date="2014" name="Agronomy (Basel)">
        <title>A Draft Genome Sequence for Ensete ventricosum, the Drought-Tolerant Tree Against Hunger.</title>
        <authorList>
            <person name="Harrison J."/>
            <person name="Moore K.A."/>
            <person name="Paszkiewicz K."/>
            <person name="Jones T."/>
            <person name="Grant M."/>
            <person name="Ambacheew D."/>
            <person name="Muzemil S."/>
            <person name="Studholme D.J."/>
        </authorList>
    </citation>
    <scope>NUCLEOTIDE SEQUENCE [LARGE SCALE GENOMIC DNA]</scope>
</reference>
<proteinExistence type="predicted"/>